<keyword evidence="1" id="KW-0175">Coiled coil</keyword>
<dbReference type="Proteomes" id="UP001059401">
    <property type="component" value="Chromosome"/>
</dbReference>
<feature type="coiled-coil region" evidence="1">
    <location>
        <begin position="232"/>
        <end position="266"/>
    </location>
</feature>
<keyword evidence="3" id="KW-1185">Reference proteome</keyword>
<protein>
    <recommendedName>
        <fullName evidence="4">SprT-like family protein</fullName>
    </recommendedName>
</protein>
<evidence type="ECO:0000256" key="1">
    <source>
        <dbReference type="SAM" id="Coils"/>
    </source>
</evidence>
<reference evidence="2" key="1">
    <citation type="submission" date="2019-04" db="EMBL/GenBank/DDBJ databases">
        <title>Whole genome sequencing of oral phylogroup 2 treponemes.</title>
        <authorList>
            <person name="Chan Y."/>
            <person name="Zeng H.H."/>
            <person name="Yu X.L."/>
            <person name="Leung W.K."/>
            <person name="Watt R.M."/>
        </authorList>
    </citation>
    <scope>NUCLEOTIDE SEQUENCE</scope>
    <source>
        <strain evidence="2">OMZ 847</strain>
    </source>
</reference>
<evidence type="ECO:0000313" key="3">
    <source>
        <dbReference type="Proteomes" id="UP001059401"/>
    </source>
</evidence>
<dbReference type="RefSeq" id="WP_255805583.1">
    <property type="nucleotide sequence ID" value="NZ_CP038802.1"/>
</dbReference>
<sequence>MNQNTIKETLQKIYKTKEDYIVVFTSKKNKRVNGCYRPSEKTIIINNGNFTDDEGKIHENKLLYTAIHELTHHIIETERGGSGRIAHSKKFWSLFYDLVDIAEKKGVYKVCIDDETQKLIDEARELTIAIAELQRKLGEVLIKLEDICAKKDIRIQDVVERQIQITNISARTAIAAHQLGNKGLGMDIQTQAARASGENKGTIINAGLEGKTVVQASDTKPKTNPAYEGNALSVLYKEKSRIEKTIESLEARLIDVNQQLTDLEGKQHVTKEN</sequence>
<gene>
    <name evidence="2" type="ORF">E4N76_00280</name>
</gene>
<accession>A0ABY5HU90</accession>
<evidence type="ECO:0000313" key="2">
    <source>
        <dbReference type="EMBL" id="UTY27587.1"/>
    </source>
</evidence>
<evidence type="ECO:0008006" key="4">
    <source>
        <dbReference type="Google" id="ProtNLM"/>
    </source>
</evidence>
<organism evidence="2 3">
    <name type="scientific">Treponema putidum</name>
    <dbReference type="NCBI Taxonomy" id="221027"/>
    <lineage>
        <taxon>Bacteria</taxon>
        <taxon>Pseudomonadati</taxon>
        <taxon>Spirochaetota</taxon>
        <taxon>Spirochaetia</taxon>
        <taxon>Spirochaetales</taxon>
        <taxon>Treponemataceae</taxon>
        <taxon>Treponema</taxon>
    </lineage>
</organism>
<name>A0ABY5HU90_9SPIR</name>
<dbReference type="EMBL" id="CP038802">
    <property type="protein sequence ID" value="UTY27587.1"/>
    <property type="molecule type" value="Genomic_DNA"/>
</dbReference>
<proteinExistence type="predicted"/>